<dbReference type="PRINTS" id="PR00069">
    <property type="entry name" value="ALDKETRDTASE"/>
</dbReference>
<evidence type="ECO:0000313" key="8">
    <source>
        <dbReference type="EMBL" id="KAK5969544.1"/>
    </source>
</evidence>
<comment type="similarity">
    <text evidence="1">Belongs to the aldo/keto reductase family.</text>
</comment>
<evidence type="ECO:0000256" key="2">
    <source>
        <dbReference type="ARBA" id="ARBA00022857"/>
    </source>
</evidence>
<comment type="caution">
    <text evidence="8">The sequence shown here is derived from an EMBL/GenBank/DDBJ whole genome shotgun (WGS) entry which is preliminary data.</text>
</comment>
<dbReference type="EMBL" id="WIXE01020035">
    <property type="protein sequence ID" value="KAK5969544.1"/>
    <property type="molecule type" value="Genomic_DNA"/>
</dbReference>
<evidence type="ECO:0000256" key="4">
    <source>
        <dbReference type="PIRSR" id="PIRSR000097-1"/>
    </source>
</evidence>
<dbReference type="InterPro" id="IPR018170">
    <property type="entry name" value="Aldo/ket_reductase_CS"/>
</dbReference>
<name>A0AAN8IYR0_TRICO</name>
<evidence type="ECO:0000256" key="1">
    <source>
        <dbReference type="ARBA" id="ARBA00007905"/>
    </source>
</evidence>
<dbReference type="AlphaFoldDB" id="A0AAN8IYR0"/>
<keyword evidence="3" id="KW-0560">Oxidoreductase</keyword>
<evidence type="ECO:0000313" key="9">
    <source>
        <dbReference type="Proteomes" id="UP001331761"/>
    </source>
</evidence>
<dbReference type="InterPro" id="IPR036812">
    <property type="entry name" value="NAD(P)_OxRdtase_dom_sf"/>
</dbReference>
<feature type="active site" description="Proton donor" evidence="4">
    <location>
        <position position="53"/>
    </location>
</feature>
<feature type="domain" description="NADP-dependent oxidoreductase" evidence="7">
    <location>
        <begin position="20"/>
        <end position="279"/>
    </location>
</feature>
<sequence length="293" mass="33356">MNSVIGGTAKLNTGYDIPLLGLGTDKIRGAELKATVDKALALGFRLFDTARHYANEHELGAALEELLPKHNLTREDVFLTTKFHMSADDPAGGARAYVMESLERLRTSYIDMMLIHYPKSERCDEKDERNKLHRKLSYLELEKLKNEGKVRSAGVSNYEIRHIEEIKEYSKMVPCANQIEIHPHFTREDLRQYCKKEGIFVQAFASLARMAPQLVQEPLLISTAKKYSTSVASILLAWAHCQGIGVIPRSRSETNLRANIEMTKLVLTEEEIESISKLNLNKNYIRCYGWRVT</sequence>
<dbReference type="Pfam" id="PF00248">
    <property type="entry name" value="Aldo_ket_red"/>
    <property type="match status" value="1"/>
</dbReference>
<dbReference type="PROSITE" id="PS00798">
    <property type="entry name" value="ALDOKETO_REDUCTASE_1"/>
    <property type="match status" value="1"/>
</dbReference>
<keyword evidence="9" id="KW-1185">Reference proteome</keyword>
<gene>
    <name evidence="8" type="ORF">GCK32_010096</name>
</gene>
<dbReference type="InterPro" id="IPR023210">
    <property type="entry name" value="NADP_OxRdtase_dom"/>
</dbReference>
<dbReference type="InterPro" id="IPR020471">
    <property type="entry name" value="AKR"/>
</dbReference>
<dbReference type="SUPFAM" id="SSF51430">
    <property type="entry name" value="NAD(P)-linked oxidoreductase"/>
    <property type="match status" value="1"/>
</dbReference>
<dbReference type="GO" id="GO:0016616">
    <property type="term" value="F:oxidoreductase activity, acting on the CH-OH group of donors, NAD or NADP as acceptor"/>
    <property type="evidence" value="ECO:0007669"/>
    <property type="project" value="UniProtKB-ARBA"/>
</dbReference>
<dbReference type="PANTHER" id="PTHR43827:SF3">
    <property type="entry name" value="NADP-DEPENDENT OXIDOREDUCTASE DOMAIN-CONTAINING PROTEIN"/>
    <property type="match status" value="1"/>
</dbReference>
<evidence type="ECO:0000256" key="6">
    <source>
        <dbReference type="PIRSR" id="PIRSR000097-3"/>
    </source>
</evidence>
<feature type="binding site" evidence="5">
    <location>
        <position position="116"/>
    </location>
    <ligand>
        <name>substrate</name>
    </ligand>
</feature>
<evidence type="ECO:0000256" key="5">
    <source>
        <dbReference type="PIRSR" id="PIRSR000097-2"/>
    </source>
</evidence>
<keyword evidence="2" id="KW-0521">NADP</keyword>
<organism evidence="8 9">
    <name type="scientific">Trichostrongylus colubriformis</name>
    <name type="common">Black scour worm</name>
    <dbReference type="NCBI Taxonomy" id="6319"/>
    <lineage>
        <taxon>Eukaryota</taxon>
        <taxon>Metazoa</taxon>
        <taxon>Ecdysozoa</taxon>
        <taxon>Nematoda</taxon>
        <taxon>Chromadorea</taxon>
        <taxon>Rhabditida</taxon>
        <taxon>Rhabditina</taxon>
        <taxon>Rhabditomorpha</taxon>
        <taxon>Strongyloidea</taxon>
        <taxon>Trichostrongylidae</taxon>
        <taxon>Trichostrongylus</taxon>
    </lineage>
</organism>
<accession>A0AAN8IYR0</accession>
<evidence type="ECO:0000256" key="3">
    <source>
        <dbReference type="ARBA" id="ARBA00023002"/>
    </source>
</evidence>
<reference evidence="8 9" key="1">
    <citation type="submission" date="2019-10" db="EMBL/GenBank/DDBJ databases">
        <title>Assembly and Annotation for the nematode Trichostrongylus colubriformis.</title>
        <authorList>
            <person name="Martin J."/>
        </authorList>
    </citation>
    <scope>NUCLEOTIDE SEQUENCE [LARGE SCALE GENOMIC DNA]</scope>
    <source>
        <strain evidence="8">G859</strain>
        <tissue evidence="8">Whole worm</tissue>
    </source>
</reference>
<dbReference type="Gene3D" id="3.20.20.100">
    <property type="entry name" value="NADP-dependent oxidoreductase domain"/>
    <property type="match status" value="1"/>
</dbReference>
<dbReference type="FunFam" id="3.20.20.100:FF:000002">
    <property type="entry name" value="2,5-diketo-D-gluconic acid reductase A"/>
    <property type="match status" value="1"/>
</dbReference>
<dbReference type="Proteomes" id="UP001331761">
    <property type="component" value="Unassembled WGS sequence"/>
</dbReference>
<dbReference type="PIRSF" id="PIRSF000097">
    <property type="entry name" value="AKR"/>
    <property type="match status" value="1"/>
</dbReference>
<proteinExistence type="inferred from homology"/>
<dbReference type="PANTHER" id="PTHR43827">
    <property type="entry name" value="2,5-DIKETO-D-GLUCONIC ACID REDUCTASE"/>
    <property type="match status" value="1"/>
</dbReference>
<evidence type="ECO:0000259" key="7">
    <source>
        <dbReference type="Pfam" id="PF00248"/>
    </source>
</evidence>
<protein>
    <submittedName>
        <fullName evidence="8">Aldose reductase B</fullName>
    </submittedName>
</protein>
<feature type="site" description="Lowers pKa of active site Tyr" evidence="6">
    <location>
        <position position="82"/>
    </location>
</feature>